<dbReference type="SUPFAM" id="SSF53822">
    <property type="entry name" value="Periplasmic binding protein-like I"/>
    <property type="match status" value="1"/>
</dbReference>
<evidence type="ECO:0000256" key="2">
    <source>
        <dbReference type="ARBA" id="ARBA00023125"/>
    </source>
</evidence>
<dbReference type="PANTHER" id="PTHR30146">
    <property type="entry name" value="LACI-RELATED TRANSCRIPTIONAL REPRESSOR"/>
    <property type="match status" value="1"/>
</dbReference>
<dbReference type="GeneID" id="93480487"/>
<dbReference type="PROSITE" id="PS00356">
    <property type="entry name" value="HTH_LACI_1"/>
    <property type="match status" value="1"/>
</dbReference>
<accession>C9KIP4</accession>
<evidence type="ECO:0000313" key="6">
    <source>
        <dbReference type="Proteomes" id="UP000003671"/>
    </source>
</evidence>
<proteinExistence type="predicted"/>
<keyword evidence="1" id="KW-0805">Transcription regulation</keyword>
<dbReference type="SUPFAM" id="SSF47413">
    <property type="entry name" value="lambda repressor-like DNA-binding domains"/>
    <property type="match status" value="1"/>
</dbReference>
<dbReference type="PATRIC" id="fig|500635.8.peg.200"/>
<evidence type="ECO:0000313" key="5">
    <source>
        <dbReference type="EMBL" id="EEX70157.1"/>
    </source>
</evidence>
<dbReference type="HOGENOM" id="CLU_037628_6_1_9"/>
<dbReference type="SMART" id="SM00354">
    <property type="entry name" value="HTH_LACI"/>
    <property type="match status" value="1"/>
</dbReference>
<dbReference type="Gene3D" id="3.40.50.2300">
    <property type="match status" value="2"/>
</dbReference>
<dbReference type="InterPro" id="IPR000843">
    <property type="entry name" value="HTH_LacI"/>
</dbReference>
<protein>
    <submittedName>
        <fullName evidence="5">Transcriptional regulator, LacI family</fullName>
    </submittedName>
</protein>
<keyword evidence="3" id="KW-0804">Transcription</keyword>
<evidence type="ECO:0000256" key="3">
    <source>
        <dbReference type="ARBA" id="ARBA00023163"/>
    </source>
</evidence>
<dbReference type="InterPro" id="IPR028082">
    <property type="entry name" value="Peripla_BP_I"/>
</dbReference>
<dbReference type="EMBL" id="ABWK02000001">
    <property type="protein sequence ID" value="EEX70157.1"/>
    <property type="molecule type" value="Genomic_DNA"/>
</dbReference>
<dbReference type="PROSITE" id="PS50932">
    <property type="entry name" value="HTH_LACI_2"/>
    <property type="match status" value="1"/>
</dbReference>
<evidence type="ECO:0000259" key="4">
    <source>
        <dbReference type="PROSITE" id="PS50932"/>
    </source>
</evidence>
<organism evidence="5 6">
    <name type="scientific">Mitsuokella multacida DSM 20544</name>
    <dbReference type="NCBI Taxonomy" id="500635"/>
    <lineage>
        <taxon>Bacteria</taxon>
        <taxon>Bacillati</taxon>
        <taxon>Bacillota</taxon>
        <taxon>Negativicutes</taxon>
        <taxon>Selenomonadales</taxon>
        <taxon>Selenomonadaceae</taxon>
        <taxon>Mitsuokella</taxon>
    </lineage>
</organism>
<dbReference type="CDD" id="cd01392">
    <property type="entry name" value="HTH_LacI"/>
    <property type="match status" value="1"/>
</dbReference>
<dbReference type="Gene3D" id="1.10.260.40">
    <property type="entry name" value="lambda repressor-like DNA-binding domains"/>
    <property type="match status" value="1"/>
</dbReference>
<dbReference type="PANTHER" id="PTHR30146:SF109">
    <property type="entry name" value="HTH-TYPE TRANSCRIPTIONAL REGULATOR GALS"/>
    <property type="match status" value="1"/>
</dbReference>
<feature type="domain" description="HTH lacI-type" evidence="4">
    <location>
        <begin position="2"/>
        <end position="46"/>
    </location>
</feature>
<dbReference type="GO" id="GO:0003700">
    <property type="term" value="F:DNA-binding transcription factor activity"/>
    <property type="evidence" value="ECO:0007669"/>
    <property type="project" value="TreeGrafter"/>
</dbReference>
<dbReference type="STRING" id="500635.MITSMUL_03295"/>
<dbReference type="eggNOG" id="COG1609">
    <property type="taxonomic scope" value="Bacteria"/>
</dbReference>
<dbReference type="Pfam" id="PF00356">
    <property type="entry name" value="LacI"/>
    <property type="match status" value="1"/>
</dbReference>
<dbReference type="InterPro" id="IPR046335">
    <property type="entry name" value="LacI/GalR-like_sensor"/>
</dbReference>
<dbReference type="Proteomes" id="UP000003671">
    <property type="component" value="Unassembled WGS sequence"/>
</dbReference>
<keyword evidence="6" id="KW-1185">Reference proteome</keyword>
<evidence type="ECO:0000256" key="1">
    <source>
        <dbReference type="ARBA" id="ARBA00023015"/>
    </source>
</evidence>
<name>C9KIP4_9FIRM</name>
<keyword evidence="2" id="KW-0238">DNA-binding</keyword>
<dbReference type="Pfam" id="PF13377">
    <property type="entry name" value="Peripla_BP_3"/>
    <property type="match status" value="1"/>
</dbReference>
<gene>
    <name evidence="5" type="ORF">MITSMUL_03295</name>
</gene>
<dbReference type="AlphaFoldDB" id="C9KIP4"/>
<sequence>MVTLQDIAERAGVSKTAVSLVLNDKPGVSEEKRGEIRRIAEACGYRLPHRSPDKPRNICFLKYQAKGYMVRQNGDFITRVIDGVESTARQHGYSLTIMNVRAENLAAMIPVINEAHDDGIIFLGTELEPDMAPLLREFAAPLVVLDNEMRHLDQDTVVMDNEEAVYRAMQYLYDKGHRKIGHLTTTYAVPNLKARSRAFRQALLELGLSGDAAFSYCAPDDVRAYTNALVEQIDSENLPTAILADNDILAINLLLALEKIGKRVPEDVSVIGIDDLTISAMTRPELTTIHLEKKRMGSAAVKRLLSLIADRRQHPLKIMTSCWLVERHSVQAI</sequence>
<dbReference type="RefSeq" id="WP_005839254.1">
    <property type="nucleotide sequence ID" value="NZ_GG697141.2"/>
</dbReference>
<comment type="caution">
    <text evidence="5">The sequence shown here is derived from an EMBL/GenBank/DDBJ whole genome shotgun (WGS) entry which is preliminary data.</text>
</comment>
<reference evidence="5" key="1">
    <citation type="submission" date="2009-09" db="EMBL/GenBank/DDBJ databases">
        <authorList>
            <person name="Weinstock G."/>
            <person name="Sodergren E."/>
            <person name="Clifton S."/>
            <person name="Fulton L."/>
            <person name="Fulton B."/>
            <person name="Courtney L."/>
            <person name="Fronick C."/>
            <person name="Harrison M."/>
            <person name="Strong C."/>
            <person name="Farmer C."/>
            <person name="Delahaunty K."/>
            <person name="Markovic C."/>
            <person name="Hall O."/>
            <person name="Minx P."/>
            <person name="Tomlinson C."/>
            <person name="Mitreva M."/>
            <person name="Nelson J."/>
            <person name="Hou S."/>
            <person name="Wollam A."/>
            <person name="Pepin K.H."/>
            <person name="Johnson M."/>
            <person name="Bhonagiri V."/>
            <person name="Nash W.E."/>
            <person name="Warren W."/>
            <person name="Chinwalla A."/>
            <person name="Mardis E.R."/>
            <person name="Wilson R.K."/>
        </authorList>
    </citation>
    <scope>NUCLEOTIDE SEQUENCE [LARGE SCALE GENOMIC DNA]</scope>
    <source>
        <strain evidence="5">DSM 20544</strain>
    </source>
</reference>
<dbReference type="GO" id="GO:0000976">
    <property type="term" value="F:transcription cis-regulatory region binding"/>
    <property type="evidence" value="ECO:0007669"/>
    <property type="project" value="TreeGrafter"/>
</dbReference>
<dbReference type="InterPro" id="IPR010982">
    <property type="entry name" value="Lambda_DNA-bd_dom_sf"/>
</dbReference>